<dbReference type="EMBL" id="CAJNNV010008218">
    <property type="protein sequence ID" value="CAE8595905.1"/>
    <property type="molecule type" value="Genomic_DNA"/>
</dbReference>
<reference evidence="1" key="1">
    <citation type="submission" date="2021-02" db="EMBL/GenBank/DDBJ databases">
        <authorList>
            <person name="Dougan E. K."/>
            <person name="Rhodes N."/>
            <person name="Thang M."/>
            <person name="Chan C."/>
        </authorList>
    </citation>
    <scope>NUCLEOTIDE SEQUENCE</scope>
</reference>
<name>A0A813E4C6_POLGL</name>
<protein>
    <submittedName>
        <fullName evidence="1">Uncharacterized protein</fullName>
    </submittedName>
</protein>
<accession>A0A813E4C6</accession>
<sequence>MRCADGGTPAESTLAVSMEITHRSRTVLSAFGHFLQVQFLREFDPSCRAATDSVSPVQSGMPLAQFLGLHGPCGAIHEAGKRSSLAHLQMPCSDRRHIATKIGQQTMCGASWCFPRQVVLHFGPWATPVRRELNSHCAGSCASLGLVSARPHLKPLLLPIGASRIQQPTGKKMRAAFCKLTSKLSASSLEDLGLMELPSAHKKDMSVVRCGSFLPAAVDASREGLAKSSRGRAFQQPFRLPCLRLRCLKLAAQPQQEQQYCKLDCKPQLQLARRAGSLLPTRNCPTFQLDNSIRVPCGRAHGLRLVCVVSSRGQLQGTSLCALSAWDPQTLIRCEKRDSILQSSLVRTCQNFVTSLPAASSNSSVLVCSKSQRSGQQVAAAECLLRCVIVEQDTACMVGAVHLGSGSSKFHAAFCNLDAATTSTSARGPMHAITALGHSLVSWPLRARGANCTAKMLPRCTTPRSSAGMQAATAGSKCQQKECYRSPRSACALAPTSYLPSFPASFLREALKCQDSNLQAISGPRCQVIRRVRITPSSVMRELPCYLAPRPRATCSSVLECDDDSALTTSELWRSKVPARADEHKTAVALCTMSAACSQIPLGRLTLPRPPAPPADLAQPSSSGAEMLPVCGVPCWGFACQQLASKNTWQCISIVVAPALQHAWPATCRDVRFLEFLCGAVPRKPALPLLFFGVAHPIRAGQAADILERRLALACRPGQQAGQSQPLRRRSPLGQLNAGEEDRQSGIVVSSASLLFQAPAIAGTSEASASWHKQQVQLRQAAAWMGRGFRREGTAASCGPATFLPVSRLQKHQRPLCWRTPVLLRSRPAAAMPKKQTPAMTAITCGADHSDLNLPLMQAACGDDTPCMSSPPLLPQRAQALQKPAFRQPDFQPLIQMSFAAHWKSGLHVTTRSEARCQGSARHARAEAPTDPAVSKLPSTDLTTVSTFLQRKLFANLSNINFNP</sequence>
<dbReference type="AlphaFoldDB" id="A0A813E4C6"/>
<gene>
    <name evidence="1" type="ORF">PGLA1383_LOCUS14390</name>
</gene>
<feature type="non-terminal residue" evidence="1">
    <location>
        <position position="964"/>
    </location>
</feature>
<evidence type="ECO:0000313" key="1">
    <source>
        <dbReference type="EMBL" id="CAE8595905.1"/>
    </source>
</evidence>
<organism evidence="1 2">
    <name type="scientific">Polarella glacialis</name>
    <name type="common">Dinoflagellate</name>
    <dbReference type="NCBI Taxonomy" id="89957"/>
    <lineage>
        <taxon>Eukaryota</taxon>
        <taxon>Sar</taxon>
        <taxon>Alveolata</taxon>
        <taxon>Dinophyceae</taxon>
        <taxon>Suessiales</taxon>
        <taxon>Suessiaceae</taxon>
        <taxon>Polarella</taxon>
    </lineage>
</organism>
<comment type="caution">
    <text evidence="1">The sequence shown here is derived from an EMBL/GenBank/DDBJ whole genome shotgun (WGS) entry which is preliminary data.</text>
</comment>
<dbReference type="Proteomes" id="UP000654075">
    <property type="component" value="Unassembled WGS sequence"/>
</dbReference>
<proteinExistence type="predicted"/>
<evidence type="ECO:0000313" key="2">
    <source>
        <dbReference type="Proteomes" id="UP000654075"/>
    </source>
</evidence>
<keyword evidence="2" id="KW-1185">Reference proteome</keyword>